<dbReference type="Gene3D" id="2.180.10.10">
    <property type="entry name" value="RHS repeat-associated core"/>
    <property type="match status" value="2"/>
</dbReference>
<dbReference type="GO" id="GO:0005737">
    <property type="term" value="C:cytoplasm"/>
    <property type="evidence" value="ECO:0007669"/>
    <property type="project" value="InterPro"/>
</dbReference>
<sequence length="2559" mass="283726">MNEERTNRKTEKKQNALTKKTTPQKKEGSFFFHSLEIFLKPYCTHTFKYINILLFFCFLFTTTTCGILPGKKGKSNNWWWALLGIPNGASFPSSGSGVGGSPGSGNGSPGSAPAPEGSDLFSISTNYAQAIDDPETKAEPIAGASFVAPPEPNHYGNVSLTYPIQTPAGRAGVEPKLSLSYSSTGGDGWLGIGWSLGLGSITRTPEYGALYYDTRDSFSWNGTRLVKVSGNNTNENGLYRAEITSEDFLIFKLSQIENGGVWEVLDSNGTKTIYGESLESRIYNPALPNQTYSWYLTKTEDKNGNYLQANYDNSEYSKNRNLYLKEIRYTGNSKSGLSAKQYVRFITKQREDFYVSNTPGFLMKMDRILERIEVGWDGGGKLYEYIPEYEISTDSGRPRIKNIQSSKNTTKPEFFYQTSSRLLTWQNIVNQTSSELEDNPEATQYFEGDFNGDGISDLLFFNAKSGNWKAAEGRKEGGYNFKLYANRYQGYDSLEKIKFFKGNVSGDYNADGRSDIAFYLPETRDFVVAEHDGRVLQFKSYGRLMNSVPDIFRMEWFPGDYDGNGLSDSVLFDEPTGQWTLMLNKGGSFEFLRFSKKFQNVFRNDYTPDSNLDSSNTNDLTKPGKDHDKVNFLVGDYNGDGRTDISLYDSRSGKWFVGENHRNPNKNDSVTFQMQWRLYKVFTAPEQSLFGHDRFSGDFNGDGFSDFLIFDRSNGEWTLGETGDGAINFKIWSRTPQFKTVTRWLQGDFNGDGRTDIGFYSASDGKFWIGEATQSGFRYKIYSDMSYGPDQDRILKTPLPKDEVKIESGKTNFSASNNTKTILLSYKYDGNLNSGKGELVFGGCFTQDDCSSSPELLIFDRKANVWDLKRGNNFTERVNTSLNPEGTGITTLFGGKPDRYTNNLKDEVLFYKKQGTTNQFFVLKNTNGTTFDILNLATFTDTDVSKFDPNNSGYAVDHFENNTSQSVLILDDQTSTGNARFVLSGLGGTKVLTPSGDLTPTDLNDFFQAGTNENRQRRKEFSFFSGKFTTTQAQLVIVDRRTTTHKWYLGTISSNAIQFKRLTGEFALPITTTDYDSKNPAGIVYALTNTGEIVFGKNLDNGTSFTKVKINSTNIQKNVYNTGMIGFSDQFDNGGNPIVVSGGEDKIYDLTQSKIVSLPSSVVTKNLDRPDLISQVYVFRWIQGDYNGDGLTDVGIFHLKEPTWYFALSTGTVPDVIERVKNGIGGIYDFEYSNSTKFDNTGEDDIPDLPTNYRVCTRVSLEDGFSNIITKNYEYKNGFAFSSFINGKKESDYFGFSEFTIHEAYGERTTHLYHTTPYTDYMMNRALAGAEKETKIIGNDNNDYGTIQTTYDVKPVAMAPGVTSYLPVTTKIEKYLSGQRTTTEVFDIILNGTKISRKTEFTTDHFSDTVHGVTTTTSITDFETDDTTNQRRATRSVGLSGSSHEITSLLSYDSRGNLIKRVSSYTGNGLSPVGTHTTELAYDNHGNQTAEKDTSASPARGTSYAYDNELNQFVTQETKFGGSISFTTTHQIGYGPAFGLPTTTTDPNGNKSYFEYDNFGRLIRSSSDTDAGTTTTASYSYDSSFPLSAKTILPSGTGDPDFVSRTYTDGMGRNIYTVKSASNGNFAITGRLVYDGTGKLVRKGQNNWASSGEIDRFVLHLEERNPTSFEYDPIGRIKKTTLPTAVGETSPVVVTTNYNSAFETTETHSSGASKRTVKNASGEVLYVEDFSTDGTGAKIGFCYDIAGNRTKKSDLNDGSLMSCPNANAGVPTKDVSGRNQAYWSYDAFGKLKAQSDPDLGVSSYNYNTFGDLTSTTNAKSVTTTFTYDAVGRILTKNIPEGNIEYTYDSFSGSENALGRLVRIEDSNQNKTFSYDKLGRVKKETRVILATSQGNPLPTETAGPYITETRYDLLGRVSRIDYPEHPISHGRMRACYNYGTAGYISGISVQVNTNGIFPGYCNKDIVENISYNEFGQTASLTLGNGITTSYGYDVKGRMVRLNSSGDVNGSNKVLQDSVYSFNPNNNITNVVNNSTDFNTQFVYGYDGLGRLTSANGSYIEPFNSNFTQRFQQSFDYAKNGNLTSKRFHDPLSGNVTDVWSYVYTNHQVTNIDSSRSGADTLTMSYDANGNLTRQRDNVKDLTKRISIDSQDRITQIQDGNNAILGSYWYDESGFRIRKSSLEPKNNVFSNVEILYPSKFFGLEFIESENVISSVNNVYLNGVRIAALNEAGALAYYLTDQVDSVSTVLDDEGNTLSLMQYLPYGDTFVQRGDLNFSPKFNSQELDRESGFYFFNARFYDPGIARFTSADTIIDGEFDTQGWNRFSYVKGNPIGAKDPTGHDAIVDTLAGVNHVLNKLGDSSYKAGTASKDGSFVGNSVGLLHDSAGLVYKTAASLVPKNRKELEEVAVTGYGSQLAKTTAKGLAKVGDDIGKIPLGFKNSNQYKKAMSELDNIMKSKNISDYNIGVRGSSVTGQSFKTGKPFNAKSDIDVFVESADLTKGSKTSKNIPGFVHPETINGKNPEIGSWSERWGKILNRDISVGGFEKGKVPNQPTIFYGNNK</sequence>
<dbReference type="GO" id="GO:0005576">
    <property type="term" value="C:extracellular region"/>
    <property type="evidence" value="ECO:0007669"/>
    <property type="project" value="UniProtKB-SubCell"/>
</dbReference>
<feature type="transmembrane region" description="Helical" evidence="5">
    <location>
        <begin position="49"/>
        <end position="69"/>
    </location>
</feature>
<dbReference type="SUPFAM" id="SSF69318">
    <property type="entry name" value="Integrin alpha N-terminal domain"/>
    <property type="match status" value="1"/>
</dbReference>
<feature type="region of interest" description="Disordered" evidence="4">
    <location>
        <begin position="93"/>
        <end position="115"/>
    </location>
</feature>
<dbReference type="RefSeq" id="WP_001001550.1">
    <property type="nucleotide sequence ID" value="NZ_CP011933.1"/>
</dbReference>
<dbReference type="Proteomes" id="UP000234460">
    <property type="component" value="Chromosome LMANV2"/>
</dbReference>
<organism evidence="6 7">
    <name type="scientific">Leptospira interrogans serovar Manilae</name>
    <dbReference type="NCBI Taxonomy" id="214675"/>
    <lineage>
        <taxon>Bacteria</taxon>
        <taxon>Pseudomonadati</taxon>
        <taxon>Spirochaetota</taxon>
        <taxon>Spirochaetia</taxon>
        <taxon>Leptospirales</taxon>
        <taxon>Leptospiraceae</taxon>
        <taxon>Leptospira</taxon>
    </lineage>
</organism>
<evidence type="ECO:0000313" key="6">
    <source>
        <dbReference type="EMBL" id="SOR60627.1"/>
    </source>
</evidence>
<keyword evidence="3" id="KW-0843">Virulence</keyword>
<keyword evidence="5" id="KW-0472">Membrane</keyword>
<feature type="region of interest" description="Disordered" evidence="4">
    <location>
        <begin position="1"/>
        <end position="21"/>
    </location>
</feature>
<dbReference type="InterPro" id="IPR031325">
    <property type="entry name" value="RHS_repeat"/>
</dbReference>
<evidence type="ECO:0000256" key="1">
    <source>
        <dbReference type="ARBA" id="ARBA00004613"/>
    </source>
</evidence>
<name>A0AAQ1NXU9_LEPIR</name>
<evidence type="ECO:0000256" key="3">
    <source>
        <dbReference type="ARBA" id="ARBA00023026"/>
    </source>
</evidence>
<dbReference type="InterPro" id="IPR028994">
    <property type="entry name" value="Integrin_alpha_N"/>
</dbReference>
<reference evidence="6 7" key="1">
    <citation type="submission" date="2017-11" db="EMBL/GenBank/DDBJ databases">
        <authorList>
            <person name="Lechat P."/>
        </authorList>
    </citation>
    <scope>NUCLEOTIDE SEQUENCE [LARGE SCALE GENOMIC DNA]</scope>
    <source>
        <strain evidence="6">L495</strain>
    </source>
</reference>
<dbReference type="NCBIfam" id="TIGR03696">
    <property type="entry name" value="Rhs_assc_core"/>
    <property type="match status" value="1"/>
</dbReference>
<evidence type="ECO:0000256" key="5">
    <source>
        <dbReference type="SAM" id="Phobius"/>
    </source>
</evidence>
<dbReference type="NCBIfam" id="TIGR01643">
    <property type="entry name" value="YD_repeat_2x"/>
    <property type="match status" value="1"/>
</dbReference>
<evidence type="ECO:0000313" key="7">
    <source>
        <dbReference type="Proteomes" id="UP000234460"/>
    </source>
</evidence>
<feature type="compositionally biased region" description="Basic and acidic residues" evidence="4">
    <location>
        <begin position="1"/>
        <end position="14"/>
    </location>
</feature>
<dbReference type="InterPro" id="IPR003284">
    <property type="entry name" value="Sal_SpvB"/>
</dbReference>
<dbReference type="EMBL" id="OEJX01000011">
    <property type="protein sequence ID" value="SOR60627.1"/>
    <property type="molecule type" value="Genomic_DNA"/>
</dbReference>
<evidence type="ECO:0000256" key="2">
    <source>
        <dbReference type="ARBA" id="ARBA00022525"/>
    </source>
</evidence>
<gene>
    <name evidence="6" type="ORF">LMANV2_190053</name>
</gene>
<proteinExistence type="predicted"/>
<feature type="compositionally biased region" description="Gly residues" evidence="4">
    <location>
        <begin position="96"/>
        <end position="108"/>
    </location>
</feature>
<dbReference type="Gene3D" id="2.40.128.340">
    <property type="match status" value="2"/>
</dbReference>
<accession>A0AAQ1NXU9</accession>
<comment type="caution">
    <text evidence="6">The sequence shown here is derived from an EMBL/GenBank/DDBJ whole genome shotgun (WGS) entry which is preliminary data.</text>
</comment>
<dbReference type="InterPro" id="IPR022385">
    <property type="entry name" value="Rhs_assc_core"/>
</dbReference>
<keyword evidence="5" id="KW-0812">Transmembrane</keyword>
<dbReference type="PANTHER" id="PTHR43032">
    <property type="entry name" value="PROTEIN-METHIONINE-SULFOXIDE REDUCTASE"/>
    <property type="match status" value="1"/>
</dbReference>
<keyword evidence="5" id="KW-1133">Transmembrane helix</keyword>
<comment type="subcellular location">
    <subcellularLocation>
        <location evidence="1">Secreted</location>
    </subcellularLocation>
</comment>
<dbReference type="Pfam" id="PF05593">
    <property type="entry name" value="RHS_repeat"/>
    <property type="match status" value="2"/>
</dbReference>
<keyword evidence="2" id="KW-0964">Secreted</keyword>
<dbReference type="PANTHER" id="PTHR43032:SF4">
    <property type="entry name" value="OXIDOREDUCTASE MOLYBDOPTERIN-BINDING DOMAIN-CONTAINING PROTEIN"/>
    <property type="match status" value="1"/>
</dbReference>
<evidence type="ECO:0000256" key="4">
    <source>
        <dbReference type="SAM" id="MobiDB-lite"/>
    </source>
</evidence>
<protein>
    <submittedName>
        <fullName evidence="6">Virulence plasmid 65kDa B protein</fullName>
    </submittedName>
</protein>
<dbReference type="InterPro" id="IPR006530">
    <property type="entry name" value="YD"/>
</dbReference>
<dbReference type="Pfam" id="PF03534">
    <property type="entry name" value="SpvB"/>
    <property type="match status" value="1"/>
</dbReference>